<keyword evidence="1" id="KW-0812">Transmembrane</keyword>
<feature type="transmembrane region" description="Helical" evidence="1">
    <location>
        <begin position="37"/>
        <end position="55"/>
    </location>
</feature>
<dbReference type="EMBL" id="JAGRPV010000001">
    <property type="protein sequence ID" value="MDI4645354.1"/>
    <property type="molecule type" value="Genomic_DNA"/>
</dbReference>
<reference evidence="2" key="1">
    <citation type="submission" date="2023-04" db="EMBL/GenBank/DDBJ databases">
        <title>Comparative genomic analysis of Cohnella hashimotonis sp. nov., isolated from the International Space Station.</title>
        <authorList>
            <person name="Venkateswaran K."/>
            <person name="Simpson A."/>
        </authorList>
    </citation>
    <scope>NUCLEOTIDE SEQUENCE</scope>
    <source>
        <strain evidence="2">F6_2S_P_1</strain>
    </source>
</reference>
<accession>A0ABT6THD3</accession>
<keyword evidence="1" id="KW-1133">Transmembrane helix</keyword>
<evidence type="ECO:0000313" key="2">
    <source>
        <dbReference type="EMBL" id="MDI4645354.1"/>
    </source>
</evidence>
<proteinExistence type="predicted"/>
<evidence type="ECO:0000256" key="1">
    <source>
        <dbReference type="SAM" id="Phobius"/>
    </source>
</evidence>
<comment type="caution">
    <text evidence="2">The sequence shown here is derived from an EMBL/GenBank/DDBJ whole genome shotgun (WGS) entry which is preliminary data.</text>
</comment>
<organism evidence="2 3">
    <name type="scientific">Cohnella hashimotonis</name>
    <dbReference type="NCBI Taxonomy" id="2826895"/>
    <lineage>
        <taxon>Bacteria</taxon>
        <taxon>Bacillati</taxon>
        <taxon>Bacillota</taxon>
        <taxon>Bacilli</taxon>
        <taxon>Bacillales</taxon>
        <taxon>Paenibacillaceae</taxon>
        <taxon>Cohnella</taxon>
    </lineage>
</organism>
<dbReference type="Proteomes" id="UP001161691">
    <property type="component" value="Unassembled WGS sequence"/>
</dbReference>
<gene>
    <name evidence="2" type="ORF">KB449_10295</name>
</gene>
<keyword evidence="1" id="KW-0472">Membrane</keyword>
<evidence type="ECO:0000313" key="3">
    <source>
        <dbReference type="Proteomes" id="UP001161691"/>
    </source>
</evidence>
<protein>
    <submittedName>
        <fullName evidence="2">Stage III sporulation protein AF</fullName>
    </submittedName>
</protein>
<dbReference type="RefSeq" id="WP_282908291.1">
    <property type="nucleotide sequence ID" value="NZ_JAGRPV010000001.1"/>
</dbReference>
<feature type="transmembrane region" description="Helical" evidence="1">
    <location>
        <begin position="6"/>
        <end position="25"/>
    </location>
</feature>
<keyword evidence="3" id="KW-1185">Reference proteome</keyword>
<sequence>MIEALGGWLRQVVAAVLLAALIDLLLPNRTMQRYVRLVAGLFILLTLAGPLLTWIQGDIDVKLAAGIEWAEQEPESGDNGSQLQAIMAEAKRIGAGRDEQAAKLAVFGLESQIKAAVEQEESVGVESVEVRSQPAPDGTIAVDSVKVRLATQETEITAESGEPIAEVEPVSPVVVDIAVGSDTDDRREIEGDRAVPAAAQTEEKAADTGRDGRIAALIAGRFGIGTSKVEVIVPGG</sequence>
<dbReference type="InterPro" id="IPR014245">
    <property type="entry name" value="Spore_III_AF"/>
</dbReference>
<dbReference type="Pfam" id="PF09581">
    <property type="entry name" value="Spore_III_AF"/>
    <property type="match status" value="1"/>
</dbReference>
<name>A0ABT6THD3_9BACL</name>